<dbReference type="Proteomes" id="UP000005850">
    <property type="component" value="Chromosome"/>
</dbReference>
<evidence type="ECO:0008006" key="3">
    <source>
        <dbReference type="Google" id="ProtNLM"/>
    </source>
</evidence>
<dbReference type="STRING" id="1042163.BRLA_c036370"/>
<name>A0A075R7U4_BRELA</name>
<dbReference type="AlphaFoldDB" id="A0A075R7U4"/>
<reference evidence="1 2" key="1">
    <citation type="journal article" date="2011" name="J. Bacteriol.">
        <title>Genome sequence of Brevibacillus laterosporus LMG 15441, a pathogen of invertebrates.</title>
        <authorList>
            <person name="Djukic M."/>
            <person name="Poehlein A."/>
            <person name="Thurmer A."/>
            <person name="Daniel R."/>
        </authorList>
    </citation>
    <scope>NUCLEOTIDE SEQUENCE [LARGE SCALE GENOMIC DNA]</scope>
    <source>
        <strain evidence="1 2">LMG 15441</strain>
    </source>
</reference>
<evidence type="ECO:0000313" key="1">
    <source>
        <dbReference type="EMBL" id="AIG27939.1"/>
    </source>
</evidence>
<organism evidence="1 2">
    <name type="scientific">Brevibacillus laterosporus LMG 15441</name>
    <dbReference type="NCBI Taxonomy" id="1042163"/>
    <lineage>
        <taxon>Bacteria</taxon>
        <taxon>Bacillati</taxon>
        <taxon>Bacillota</taxon>
        <taxon>Bacilli</taxon>
        <taxon>Bacillales</taxon>
        <taxon>Paenibacillaceae</taxon>
        <taxon>Brevibacillus</taxon>
    </lineage>
</organism>
<dbReference type="KEGG" id="blr:BRLA_c036370"/>
<dbReference type="RefSeq" id="WP_003336533.1">
    <property type="nucleotide sequence ID" value="NZ_CP007806.1"/>
</dbReference>
<protein>
    <recommendedName>
        <fullName evidence="3">DUF2313 domain-containing protein</fullName>
    </recommendedName>
</protein>
<proteinExistence type="predicted"/>
<sequence>MMMIPEKYRTMLPPYWYENQAAVHHFEAGEAEREYQQARKLDLERQMIITTATWGLPYWEDMFQVTPKQGDSYETRRARVMAKYRERLPFTPALAESITRLFIKEQATDHVLIEENPDTGYFYISVPLWSIYDVASWVHDIHKRKRVPHVFMPQLAVSDEIVFHERITINQKRYHSVHEFRAGMTPLKDQDKVVI</sequence>
<gene>
    <name evidence="1" type="ORF">BRLA_c036370</name>
</gene>
<dbReference type="Pfam" id="PF10076">
    <property type="entry name" value="Phage_Mu_Gp48"/>
    <property type="match status" value="1"/>
</dbReference>
<dbReference type="HOGENOM" id="CLU_120819_0_0_9"/>
<dbReference type="eggNOG" id="COG3778">
    <property type="taxonomic scope" value="Bacteria"/>
</dbReference>
<dbReference type="InterPro" id="IPR018755">
    <property type="entry name" value="Phage_Mu_Gp48"/>
</dbReference>
<keyword evidence="2" id="KW-1185">Reference proteome</keyword>
<accession>A0A075R7U4</accession>
<dbReference type="EMBL" id="CP007806">
    <property type="protein sequence ID" value="AIG27939.1"/>
    <property type="molecule type" value="Genomic_DNA"/>
</dbReference>
<evidence type="ECO:0000313" key="2">
    <source>
        <dbReference type="Proteomes" id="UP000005850"/>
    </source>
</evidence>